<dbReference type="EMBL" id="MNAD01001512">
    <property type="protein sequence ID" value="OJT04878.1"/>
    <property type="molecule type" value="Genomic_DNA"/>
</dbReference>
<dbReference type="GO" id="GO:0008270">
    <property type="term" value="F:zinc ion binding"/>
    <property type="evidence" value="ECO:0007669"/>
    <property type="project" value="InterPro"/>
</dbReference>
<dbReference type="Pfam" id="PF04082">
    <property type="entry name" value="Fungal_trans"/>
    <property type="match status" value="1"/>
</dbReference>
<dbReference type="SMART" id="SM00066">
    <property type="entry name" value="GAL4"/>
    <property type="match status" value="1"/>
</dbReference>
<evidence type="ECO:0000313" key="6">
    <source>
        <dbReference type="Proteomes" id="UP000184267"/>
    </source>
</evidence>
<keyword evidence="1" id="KW-0479">Metal-binding</keyword>
<dbReference type="InterPro" id="IPR001138">
    <property type="entry name" value="Zn2Cys6_DnaBD"/>
</dbReference>
<dbReference type="Gene3D" id="4.10.240.10">
    <property type="entry name" value="Zn(2)-C6 fungal-type DNA-binding domain"/>
    <property type="match status" value="1"/>
</dbReference>
<evidence type="ECO:0000313" key="5">
    <source>
        <dbReference type="EMBL" id="OJT04878.1"/>
    </source>
</evidence>
<dbReference type="PANTHER" id="PTHR46910:SF38">
    <property type="entry name" value="ZN(2)-C6 FUNGAL-TYPE DOMAIN-CONTAINING PROTEIN"/>
    <property type="match status" value="1"/>
</dbReference>
<evidence type="ECO:0000256" key="3">
    <source>
        <dbReference type="SAM" id="MobiDB-lite"/>
    </source>
</evidence>
<evidence type="ECO:0000256" key="1">
    <source>
        <dbReference type="ARBA" id="ARBA00022723"/>
    </source>
</evidence>
<dbReference type="CDD" id="cd12148">
    <property type="entry name" value="fungal_TF_MHR"/>
    <property type="match status" value="1"/>
</dbReference>
<feature type="compositionally biased region" description="Polar residues" evidence="3">
    <location>
        <begin position="37"/>
        <end position="49"/>
    </location>
</feature>
<reference evidence="5 6" key="1">
    <citation type="submission" date="2016-10" db="EMBL/GenBank/DDBJ databases">
        <title>Genome sequence of the basidiomycete white-rot fungus Trametes pubescens.</title>
        <authorList>
            <person name="Makela M.R."/>
            <person name="Granchi Z."/>
            <person name="Peng M."/>
            <person name="De Vries R.P."/>
            <person name="Grigoriev I."/>
            <person name="Riley R."/>
            <person name="Hilden K."/>
        </authorList>
    </citation>
    <scope>NUCLEOTIDE SEQUENCE [LARGE SCALE GENOMIC DNA]</scope>
    <source>
        <strain evidence="5 6">FBCC735</strain>
    </source>
</reference>
<dbReference type="OMA" id="PYYAREE"/>
<feature type="domain" description="Zn(2)-C6 fungal-type" evidence="4">
    <location>
        <begin position="61"/>
        <end position="94"/>
    </location>
</feature>
<comment type="caution">
    <text evidence="5">The sequence shown here is derived from an EMBL/GenBank/DDBJ whole genome shotgun (WGS) entry which is preliminary data.</text>
</comment>
<dbReference type="PROSITE" id="PS00463">
    <property type="entry name" value="ZN2_CY6_FUNGAL_1"/>
    <property type="match status" value="1"/>
</dbReference>
<gene>
    <name evidence="5" type="ORF">TRAPUB_4373</name>
</gene>
<dbReference type="GO" id="GO:0006351">
    <property type="term" value="P:DNA-templated transcription"/>
    <property type="evidence" value="ECO:0007669"/>
    <property type="project" value="InterPro"/>
</dbReference>
<dbReference type="Pfam" id="PF00172">
    <property type="entry name" value="Zn_clus"/>
    <property type="match status" value="1"/>
</dbReference>
<dbReference type="InterPro" id="IPR007219">
    <property type="entry name" value="XnlR_reg_dom"/>
</dbReference>
<dbReference type="SUPFAM" id="SSF57701">
    <property type="entry name" value="Zn2/Cys6 DNA-binding domain"/>
    <property type="match status" value="1"/>
</dbReference>
<keyword evidence="2" id="KW-0539">Nucleus</keyword>
<name>A0A1M2VB79_TRAPU</name>
<dbReference type="InterPro" id="IPR036864">
    <property type="entry name" value="Zn2-C6_fun-type_DNA-bd_sf"/>
</dbReference>
<dbReference type="CDD" id="cd00067">
    <property type="entry name" value="GAL4"/>
    <property type="match status" value="1"/>
</dbReference>
<dbReference type="PROSITE" id="PS50048">
    <property type="entry name" value="ZN2_CY6_FUNGAL_2"/>
    <property type="match status" value="1"/>
</dbReference>
<accession>A0A1M2VB79</accession>
<protein>
    <submittedName>
        <fullName evidence="5">Transcriptional activator protein acu-15</fullName>
    </submittedName>
</protein>
<evidence type="ECO:0000259" key="4">
    <source>
        <dbReference type="PROSITE" id="PS50048"/>
    </source>
</evidence>
<dbReference type="PANTHER" id="PTHR46910">
    <property type="entry name" value="TRANSCRIPTION FACTOR PDR1"/>
    <property type="match status" value="1"/>
</dbReference>
<feature type="region of interest" description="Disordered" evidence="3">
    <location>
        <begin position="1"/>
        <end position="49"/>
    </location>
</feature>
<keyword evidence="6" id="KW-1185">Reference proteome</keyword>
<dbReference type="GO" id="GO:0003677">
    <property type="term" value="F:DNA binding"/>
    <property type="evidence" value="ECO:0007669"/>
    <property type="project" value="InterPro"/>
</dbReference>
<evidence type="ECO:0000256" key="2">
    <source>
        <dbReference type="ARBA" id="ARBA00023242"/>
    </source>
</evidence>
<dbReference type="SMART" id="SM00906">
    <property type="entry name" value="Fungal_trans"/>
    <property type="match status" value="1"/>
</dbReference>
<dbReference type="GO" id="GO:0000981">
    <property type="term" value="F:DNA-binding transcription factor activity, RNA polymerase II-specific"/>
    <property type="evidence" value="ECO:0007669"/>
    <property type="project" value="InterPro"/>
</dbReference>
<dbReference type="InterPro" id="IPR050987">
    <property type="entry name" value="AtrR-like"/>
</dbReference>
<dbReference type="AlphaFoldDB" id="A0A1M2VB79"/>
<dbReference type="OrthoDB" id="4456959at2759"/>
<feature type="region of interest" description="Disordered" evidence="3">
    <location>
        <begin position="133"/>
        <end position="172"/>
    </location>
</feature>
<feature type="compositionally biased region" description="Polar residues" evidence="3">
    <location>
        <begin position="1"/>
        <end position="11"/>
    </location>
</feature>
<proteinExistence type="predicted"/>
<dbReference type="Proteomes" id="UP000184267">
    <property type="component" value="Unassembled WGS sequence"/>
</dbReference>
<sequence length="727" mass="81166">MAGSNTASQASAWYPPVISLGSDDPFPPQPLQWNPPKAQSSYRVDTSDLGNRSKLRKVERACDHCRKRKAKCDGPQKRDHICSSCEAGARTCTYLEDSKPRGTPKAYIAALEERIAMAEDFLRRLRPDLDLTAELGPSPVQPGRASAGISRPSSSQKRQKGSEIPPPTENVHPLYQFTTRGASEDPDDIEVTFFTGTRLTSRGLESSSALTPNEHKLRFQGKSSSISLISTAMEVIERELAAMRIADGGTQSTVTATSPTPLLLKLDRPELYRLLPWETRLGRIYDVADVPDTILSALPPEDLAEELIRLFFLHEHVTFPLLHRPTFERQWRDKLHLRSVWFACVCMAVFGLASRWTSPPASDVQSVPEGSGSGALTSLPGWQYISVTIMASAAITEMQSGLLVLPELCEIQTLVLLSQYLRGTVAADAAWFWLSAGLMKTQDMGLHRRQTYRRTPTIEDELWKRAYWHLVALDRFGSMLLGKPYYAREEDLDLDLPLEVDDEYWETGAPEDAFRQAEDKPSLTTGFVCWIKLSYIAATTLRTLYSPRRPQGVFVSLDVPWKEAVAEQLNGMLLKWIDELPSHLRWKPDMDDTPFATQAATLFATYHLLQGLIQRPLLAIKSPCPYTAARNARALYMNASRAGANIAHAQLRRGSGDVVTFLHVLCNTIGILLTQLWDLIRAYGADTREDDGHAAGEQMSALLDDISGHLERLQELAPNWELARTIL</sequence>
<organism evidence="5 6">
    <name type="scientific">Trametes pubescens</name>
    <name type="common">White-rot fungus</name>
    <dbReference type="NCBI Taxonomy" id="154538"/>
    <lineage>
        <taxon>Eukaryota</taxon>
        <taxon>Fungi</taxon>
        <taxon>Dikarya</taxon>
        <taxon>Basidiomycota</taxon>
        <taxon>Agaricomycotina</taxon>
        <taxon>Agaricomycetes</taxon>
        <taxon>Polyporales</taxon>
        <taxon>Polyporaceae</taxon>
        <taxon>Trametes</taxon>
    </lineage>
</organism>